<dbReference type="PANTHER" id="PTHR35011">
    <property type="entry name" value="2,3-DIKETO-L-GULONATE TRAP TRANSPORTER SMALL PERMEASE PROTEIN YIAM"/>
    <property type="match status" value="1"/>
</dbReference>
<evidence type="ECO:0000256" key="1">
    <source>
        <dbReference type="ARBA" id="ARBA00004429"/>
    </source>
</evidence>
<keyword evidence="5 9" id="KW-0812">Transmembrane</keyword>
<evidence type="ECO:0000256" key="8">
    <source>
        <dbReference type="ARBA" id="ARBA00038436"/>
    </source>
</evidence>
<dbReference type="EMBL" id="WMIG01000010">
    <property type="protein sequence ID" value="MTH60723.1"/>
    <property type="molecule type" value="Genomic_DNA"/>
</dbReference>
<dbReference type="GO" id="GO:0015740">
    <property type="term" value="P:C4-dicarboxylate transport"/>
    <property type="evidence" value="ECO:0007669"/>
    <property type="project" value="TreeGrafter"/>
</dbReference>
<comment type="subunit">
    <text evidence="9">The complex comprises the extracytoplasmic solute receptor protein and the two transmembrane proteins.</text>
</comment>
<evidence type="ECO:0000256" key="3">
    <source>
        <dbReference type="ARBA" id="ARBA00022475"/>
    </source>
</evidence>
<comment type="caution">
    <text evidence="11">The sequence shown here is derived from an EMBL/GenBank/DDBJ whole genome shotgun (WGS) entry which is preliminary data.</text>
</comment>
<dbReference type="GO" id="GO:0022857">
    <property type="term" value="F:transmembrane transporter activity"/>
    <property type="evidence" value="ECO:0007669"/>
    <property type="project" value="UniProtKB-UniRule"/>
</dbReference>
<evidence type="ECO:0000256" key="9">
    <source>
        <dbReference type="RuleBase" id="RU369079"/>
    </source>
</evidence>
<dbReference type="AlphaFoldDB" id="A0A844HKI6"/>
<reference evidence="11 12" key="1">
    <citation type="submission" date="2019-11" db="EMBL/GenBank/DDBJ databases">
        <authorList>
            <person name="Dong K."/>
        </authorList>
    </citation>
    <scope>NUCLEOTIDE SEQUENCE [LARGE SCALE GENOMIC DNA]</scope>
    <source>
        <strain evidence="11 12">NBRC 112902</strain>
    </source>
</reference>
<dbReference type="Pfam" id="PF04290">
    <property type="entry name" value="DctQ"/>
    <property type="match status" value="1"/>
</dbReference>
<keyword evidence="4 9" id="KW-0997">Cell inner membrane</keyword>
<gene>
    <name evidence="11" type="ORF">GL300_16025</name>
</gene>
<feature type="transmembrane region" description="Helical" evidence="9">
    <location>
        <begin position="128"/>
        <end position="145"/>
    </location>
</feature>
<feature type="domain" description="Tripartite ATP-independent periplasmic transporters DctQ component" evidence="10">
    <location>
        <begin position="24"/>
        <end position="153"/>
    </location>
</feature>
<evidence type="ECO:0000256" key="7">
    <source>
        <dbReference type="ARBA" id="ARBA00023136"/>
    </source>
</evidence>
<evidence type="ECO:0000259" key="10">
    <source>
        <dbReference type="Pfam" id="PF04290"/>
    </source>
</evidence>
<evidence type="ECO:0000256" key="5">
    <source>
        <dbReference type="ARBA" id="ARBA00022692"/>
    </source>
</evidence>
<keyword evidence="12" id="KW-1185">Reference proteome</keyword>
<evidence type="ECO:0000256" key="4">
    <source>
        <dbReference type="ARBA" id="ARBA00022519"/>
    </source>
</evidence>
<comment type="function">
    <text evidence="9">Part of the tripartite ATP-independent periplasmic (TRAP) transport system.</text>
</comment>
<dbReference type="Proteomes" id="UP000449846">
    <property type="component" value="Unassembled WGS sequence"/>
</dbReference>
<feature type="transmembrane region" description="Helical" evidence="9">
    <location>
        <begin position="86"/>
        <end position="108"/>
    </location>
</feature>
<proteinExistence type="inferred from homology"/>
<feature type="transmembrane region" description="Helical" evidence="9">
    <location>
        <begin position="12"/>
        <end position="36"/>
    </location>
</feature>
<dbReference type="InterPro" id="IPR055348">
    <property type="entry name" value="DctQ"/>
</dbReference>
<keyword evidence="3" id="KW-1003">Cell membrane</keyword>
<dbReference type="RefSeq" id="WP_155040667.1">
    <property type="nucleotide sequence ID" value="NZ_JBHGCD010000038.1"/>
</dbReference>
<name>A0A844HKI6_9RHOB</name>
<organism evidence="11 12">
    <name type="scientific">Paracoccus litorisediminis</name>
    <dbReference type="NCBI Taxonomy" id="2006130"/>
    <lineage>
        <taxon>Bacteria</taxon>
        <taxon>Pseudomonadati</taxon>
        <taxon>Pseudomonadota</taxon>
        <taxon>Alphaproteobacteria</taxon>
        <taxon>Rhodobacterales</taxon>
        <taxon>Paracoccaceae</taxon>
        <taxon>Paracoccus</taxon>
    </lineage>
</organism>
<keyword evidence="6 9" id="KW-1133">Transmembrane helix</keyword>
<feature type="transmembrane region" description="Helical" evidence="9">
    <location>
        <begin position="48"/>
        <end position="65"/>
    </location>
</feature>
<evidence type="ECO:0000313" key="11">
    <source>
        <dbReference type="EMBL" id="MTH60723.1"/>
    </source>
</evidence>
<keyword evidence="7 9" id="KW-0472">Membrane</keyword>
<dbReference type="InterPro" id="IPR007387">
    <property type="entry name" value="TRAP_DctQ"/>
</dbReference>
<evidence type="ECO:0000313" key="12">
    <source>
        <dbReference type="Proteomes" id="UP000449846"/>
    </source>
</evidence>
<dbReference type="PANTHER" id="PTHR35011:SF2">
    <property type="entry name" value="2,3-DIKETO-L-GULONATE TRAP TRANSPORTER SMALL PERMEASE PROTEIN YIAM"/>
    <property type="match status" value="1"/>
</dbReference>
<accession>A0A844HKI6</accession>
<comment type="similarity">
    <text evidence="8 9">Belongs to the TRAP transporter small permease family.</text>
</comment>
<protein>
    <recommendedName>
        <fullName evidence="9">TRAP transporter small permease protein</fullName>
    </recommendedName>
</protein>
<dbReference type="OrthoDB" id="4964541at2"/>
<evidence type="ECO:0000256" key="2">
    <source>
        <dbReference type="ARBA" id="ARBA00022448"/>
    </source>
</evidence>
<evidence type="ECO:0000256" key="6">
    <source>
        <dbReference type="ARBA" id="ARBA00022989"/>
    </source>
</evidence>
<sequence>MVKTVINLFYRLLDYVLIFLIGGMALMVFVNVVMRYTMNSGIPVTEELSRFFFVWLTFIGAVVAHRHNLHMGMETFVAMMGRKGRMLMMGLSDLLIIGCSFVLFWGSWKQLPINMSMLAPVSGIPMGWVYGTGLFTATCIILITLERFIRLLTGRVTEAEIAAFAGEFHSVEELAERGL</sequence>
<keyword evidence="2 9" id="KW-0813">Transport</keyword>
<dbReference type="GO" id="GO:0005886">
    <property type="term" value="C:plasma membrane"/>
    <property type="evidence" value="ECO:0007669"/>
    <property type="project" value="UniProtKB-SubCell"/>
</dbReference>
<comment type="subcellular location">
    <subcellularLocation>
        <location evidence="1 9">Cell inner membrane</location>
        <topology evidence="1 9">Multi-pass membrane protein</topology>
    </subcellularLocation>
</comment>